<evidence type="ECO:0000313" key="2">
    <source>
        <dbReference type="Proteomes" id="UP000325003"/>
    </source>
</evidence>
<dbReference type="InterPro" id="IPR027417">
    <property type="entry name" value="P-loop_NTPase"/>
</dbReference>
<evidence type="ECO:0000313" key="1">
    <source>
        <dbReference type="EMBL" id="KAA1418522.1"/>
    </source>
</evidence>
<gene>
    <name evidence="1" type="ORF">F0U44_08410</name>
</gene>
<organism evidence="1 2">
    <name type="scientific">Nocardioides humilatus</name>
    <dbReference type="NCBI Taxonomy" id="2607660"/>
    <lineage>
        <taxon>Bacteria</taxon>
        <taxon>Bacillati</taxon>
        <taxon>Actinomycetota</taxon>
        <taxon>Actinomycetes</taxon>
        <taxon>Propionibacteriales</taxon>
        <taxon>Nocardioidaceae</taxon>
        <taxon>Nocardioides</taxon>
    </lineage>
</organism>
<dbReference type="RefSeq" id="WP_149727863.1">
    <property type="nucleotide sequence ID" value="NZ_VUJV01000003.1"/>
</dbReference>
<accession>A0A5B1LD04</accession>
<keyword evidence="2" id="KW-1185">Reference proteome</keyword>
<dbReference type="AlphaFoldDB" id="A0A5B1LD04"/>
<evidence type="ECO:0008006" key="3">
    <source>
        <dbReference type="Google" id="ProtNLM"/>
    </source>
</evidence>
<comment type="caution">
    <text evidence="1">The sequence shown here is derived from an EMBL/GenBank/DDBJ whole genome shotgun (WGS) entry which is preliminary data.</text>
</comment>
<reference evidence="1 2" key="1">
    <citation type="submission" date="2019-09" db="EMBL/GenBank/DDBJ databases">
        <title>Nocardioides panacisoli sp. nov., isolated from the soil of a ginseng field.</title>
        <authorList>
            <person name="Cho C."/>
        </authorList>
    </citation>
    <scope>NUCLEOTIDE SEQUENCE [LARGE SCALE GENOMIC DNA]</scope>
    <source>
        <strain evidence="1 2">BN130099</strain>
    </source>
</reference>
<name>A0A5B1LD04_9ACTN</name>
<dbReference type="SUPFAM" id="SSF52540">
    <property type="entry name" value="P-loop containing nucleoside triphosphate hydrolases"/>
    <property type="match status" value="1"/>
</dbReference>
<dbReference type="Proteomes" id="UP000325003">
    <property type="component" value="Unassembled WGS sequence"/>
</dbReference>
<sequence length="354" mass="40198">MPDPTDVILHIGTGKTGTTTIQHLMRLSRAALAEVGVLYPTSPGPVRHTKFGLSFRTDDDLEKMPAWRRMKAQSPEKFRRRVQRRLLAEIAEAALPRVLFSDEALYGFSGVPLERLRDFTDGLGGQVRIVVYLRRQDDHLISYYQQQVKVGETSRLADWSTRDRSSTYDYARRLAHWRTEMNHAALVVRRFEPRAFLDGSLEADFLAAAGIEGVPATPVERRNESLDAEAVEFLRVYNLYLAEHQGQTGQSVERHALVNRLVDRLGEHPAGPALTLPPALLDTFMETWEATNRTVAREHFGDDLLFSDDRRSARTTDEQMLDPDRIDHYCELAELPAGARDDLHRIAVREAARS</sequence>
<reference evidence="1 2" key="2">
    <citation type="submission" date="2019-09" db="EMBL/GenBank/DDBJ databases">
        <authorList>
            <person name="Jin C."/>
        </authorList>
    </citation>
    <scope>NUCLEOTIDE SEQUENCE [LARGE SCALE GENOMIC DNA]</scope>
    <source>
        <strain evidence="1 2">BN130099</strain>
    </source>
</reference>
<proteinExistence type="predicted"/>
<protein>
    <recommendedName>
        <fullName evidence="3">Sulfotransferase family protein</fullName>
    </recommendedName>
</protein>
<dbReference type="Gene3D" id="3.40.50.300">
    <property type="entry name" value="P-loop containing nucleotide triphosphate hydrolases"/>
    <property type="match status" value="1"/>
</dbReference>
<dbReference type="EMBL" id="VUJV01000003">
    <property type="protein sequence ID" value="KAA1418522.1"/>
    <property type="molecule type" value="Genomic_DNA"/>
</dbReference>